<dbReference type="AlphaFoldDB" id="A0AAV6Y6L5"/>
<dbReference type="Pfam" id="PF07714">
    <property type="entry name" value="PK_Tyr_Ser-Thr"/>
    <property type="match status" value="1"/>
</dbReference>
<dbReference type="EMBL" id="WHWC01000002">
    <property type="protein sequence ID" value="KAG8387887.1"/>
    <property type="molecule type" value="Genomic_DNA"/>
</dbReference>
<evidence type="ECO:0000256" key="1">
    <source>
        <dbReference type="ARBA" id="ARBA00004479"/>
    </source>
</evidence>
<comment type="caution">
    <text evidence="4">The sequence shown here is derived from an EMBL/GenBank/DDBJ whole genome shotgun (WGS) entry which is preliminary data.</text>
</comment>
<evidence type="ECO:0000313" key="4">
    <source>
        <dbReference type="EMBL" id="KAG8387887.1"/>
    </source>
</evidence>
<keyword evidence="5" id="KW-1185">Reference proteome</keyword>
<name>A0AAV6Y6L5_9LAMI</name>
<dbReference type="InterPro" id="IPR001245">
    <property type="entry name" value="Ser-Thr/Tyr_kinase_cat_dom"/>
</dbReference>
<comment type="subcellular location">
    <subcellularLocation>
        <location evidence="1">Membrane</location>
        <topology evidence="1">Single-pass type I membrane protein</topology>
    </subcellularLocation>
</comment>
<dbReference type="InterPro" id="IPR051824">
    <property type="entry name" value="LRR_Rcpt-Like_S/T_Kinase"/>
</dbReference>
<dbReference type="InterPro" id="IPR000719">
    <property type="entry name" value="Prot_kinase_dom"/>
</dbReference>
<dbReference type="SUPFAM" id="SSF52058">
    <property type="entry name" value="L domain-like"/>
    <property type="match status" value="1"/>
</dbReference>
<dbReference type="GO" id="GO:0016020">
    <property type="term" value="C:membrane"/>
    <property type="evidence" value="ECO:0007669"/>
    <property type="project" value="UniProtKB-SubCell"/>
</dbReference>
<dbReference type="Gene3D" id="1.10.510.10">
    <property type="entry name" value="Transferase(Phosphotransferase) domain 1"/>
    <property type="match status" value="1"/>
</dbReference>
<reference evidence="4" key="1">
    <citation type="submission" date="2019-10" db="EMBL/GenBank/DDBJ databases">
        <authorList>
            <person name="Zhang R."/>
            <person name="Pan Y."/>
            <person name="Wang J."/>
            <person name="Ma R."/>
            <person name="Yu S."/>
        </authorList>
    </citation>
    <scope>NUCLEOTIDE SEQUENCE</scope>
    <source>
        <strain evidence="4">LA-IB0</strain>
        <tissue evidence="4">Leaf</tissue>
    </source>
</reference>
<sequence>MLDFDFTFNTSILIANCSYLNVLKLNDNLLTGRIPQQLVTLRSLNSITVANNLLFRPVPAFPKSLMFPPEIYANNRGLCGYPLDPCESGGERDAFVSGLIVGWAAFFALSLVVGWFIPVDKFITKFIRRQGITIPRLQSPLDKFKFKFIRRRGIAIPRRQSLPSTYRIDILRELYYKIIPQTGKLISDNVCPQISMLEKFATRMSFFELSEATDNFSENNVIAIGETGTTYKGTLTNDRCLAIKRLFNSPHLEHNFQSEITTLGRFRHKTVVPLIGFCHEFDRLIIYKFMPNGSLHDCLFSSNIIMEWPLRVRIAVGIAKGIVWLHENRVVHRGISSKCVLLDENFDPKISDFGKSTTPDRTYLSWNGTLNGKFSVPSCYEEDVYGFGMVLLELVTGKKHEEFISSFESMDGGDMFELISELQATREHNDEMCHFLRIAGNCIECDPGNWPSMVEVYRMLIGTTTTRDDSDTNNEIQFAN</sequence>
<proteinExistence type="predicted"/>
<evidence type="ECO:0000313" key="5">
    <source>
        <dbReference type="Proteomes" id="UP000826271"/>
    </source>
</evidence>
<gene>
    <name evidence="4" type="ORF">BUALT_Bualt02G0068200</name>
</gene>
<dbReference type="Gene3D" id="3.80.10.10">
    <property type="entry name" value="Ribonuclease Inhibitor"/>
    <property type="match status" value="1"/>
</dbReference>
<protein>
    <recommendedName>
        <fullName evidence="3">Protein kinase domain-containing protein</fullName>
    </recommendedName>
</protein>
<evidence type="ECO:0000259" key="3">
    <source>
        <dbReference type="PROSITE" id="PS50011"/>
    </source>
</evidence>
<keyword evidence="2" id="KW-0812">Transmembrane</keyword>
<evidence type="ECO:0000256" key="2">
    <source>
        <dbReference type="SAM" id="Phobius"/>
    </source>
</evidence>
<feature type="domain" description="Protein kinase" evidence="3">
    <location>
        <begin position="216"/>
        <end position="460"/>
    </location>
</feature>
<dbReference type="SUPFAM" id="SSF56112">
    <property type="entry name" value="Protein kinase-like (PK-like)"/>
    <property type="match status" value="1"/>
</dbReference>
<keyword evidence="2" id="KW-1133">Transmembrane helix</keyword>
<dbReference type="InterPro" id="IPR032675">
    <property type="entry name" value="LRR_dom_sf"/>
</dbReference>
<dbReference type="Gene3D" id="3.30.200.20">
    <property type="entry name" value="Phosphorylase Kinase, domain 1"/>
    <property type="match status" value="1"/>
</dbReference>
<dbReference type="PANTHER" id="PTHR48006:SF88">
    <property type="entry name" value="LRR RECEPTOR-LIKE KINASE FAMILY PROTEIN"/>
    <property type="match status" value="1"/>
</dbReference>
<dbReference type="InterPro" id="IPR011009">
    <property type="entry name" value="Kinase-like_dom_sf"/>
</dbReference>
<dbReference type="GO" id="GO:0005524">
    <property type="term" value="F:ATP binding"/>
    <property type="evidence" value="ECO:0007669"/>
    <property type="project" value="InterPro"/>
</dbReference>
<keyword evidence="2" id="KW-0472">Membrane</keyword>
<organism evidence="4 5">
    <name type="scientific">Buddleja alternifolia</name>
    <dbReference type="NCBI Taxonomy" id="168488"/>
    <lineage>
        <taxon>Eukaryota</taxon>
        <taxon>Viridiplantae</taxon>
        <taxon>Streptophyta</taxon>
        <taxon>Embryophyta</taxon>
        <taxon>Tracheophyta</taxon>
        <taxon>Spermatophyta</taxon>
        <taxon>Magnoliopsida</taxon>
        <taxon>eudicotyledons</taxon>
        <taxon>Gunneridae</taxon>
        <taxon>Pentapetalae</taxon>
        <taxon>asterids</taxon>
        <taxon>lamiids</taxon>
        <taxon>Lamiales</taxon>
        <taxon>Scrophulariaceae</taxon>
        <taxon>Buddlejeae</taxon>
        <taxon>Buddleja</taxon>
    </lineage>
</organism>
<dbReference type="GO" id="GO:0004672">
    <property type="term" value="F:protein kinase activity"/>
    <property type="evidence" value="ECO:0007669"/>
    <property type="project" value="InterPro"/>
</dbReference>
<dbReference type="PROSITE" id="PS50011">
    <property type="entry name" value="PROTEIN_KINASE_DOM"/>
    <property type="match status" value="1"/>
</dbReference>
<accession>A0AAV6Y6L5</accession>
<feature type="transmembrane region" description="Helical" evidence="2">
    <location>
        <begin position="94"/>
        <end position="119"/>
    </location>
</feature>
<dbReference type="Proteomes" id="UP000826271">
    <property type="component" value="Unassembled WGS sequence"/>
</dbReference>
<dbReference type="PANTHER" id="PTHR48006">
    <property type="entry name" value="LEUCINE-RICH REPEAT-CONTAINING PROTEIN DDB_G0281931-RELATED"/>
    <property type="match status" value="1"/>
</dbReference>